<feature type="domain" description="Peptide methionine sulphoxide reductase MsrA" evidence="4">
    <location>
        <begin position="36"/>
        <end position="189"/>
    </location>
</feature>
<organism evidence="5">
    <name type="scientific">marine metagenome</name>
    <dbReference type="NCBI Taxonomy" id="408172"/>
    <lineage>
        <taxon>unclassified sequences</taxon>
        <taxon>metagenomes</taxon>
        <taxon>ecological metagenomes</taxon>
    </lineage>
</organism>
<evidence type="ECO:0000256" key="1">
    <source>
        <dbReference type="ARBA" id="ARBA00012502"/>
    </source>
</evidence>
<keyword evidence="3" id="KW-1133">Transmembrane helix</keyword>
<dbReference type="SUPFAM" id="SSF55068">
    <property type="entry name" value="Peptide methionine sulfoxide reductase"/>
    <property type="match status" value="1"/>
</dbReference>
<proteinExistence type="inferred from homology"/>
<dbReference type="InterPro" id="IPR036509">
    <property type="entry name" value="Met_Sox_Rdtase_MsrA_sf"/>
</dbReference>
<evidence type="ECO:0000256" key="3">
    <source>
        <dbReference type="SAM" id="Phobius"/>
    </source>
</evidence>
<dbReference type="GO" id="GO:0008113">
    <property type="term" value="F:peptide-methionine (S)-S-oxide reductase activity"/>
    <property type="evidence" value="ECO:0007669"/>
    <property type="project" value="UniProtKB-EC"/>
</dbReference>
<keyword evidence="3" id="KW-0812">Transmembrane</keyword>
<dbReference type="Pfam" id="PF01625">
    <property type="entry name" value="PMSR"/>
    <property type="match status" value="1"/>
</dbReference>
<dbReference type="Gene3D" id="3.30.1060.10">
    <property type="entry name" value="Peptide methionine sulphoxide reductase MsrA"/>
    <property type="match status" value="1"/>
</dbReference>
<dbReference type="EMBL" id="UINC01012883">
    <property type="protein sequence ID" value="SVA56009.1"/>
    <property type="molecule type" value="Genomic_DNA"/>
</dbReference>
<dbReference type="HAMAP" id="MF_01401">
    <property type="entry name" value="MsrA"/>
    <property type="match status" value="1"/>
</dbReference>
<keyword evidence="3" id="KW-0472">Membrane</keyword>
<dbReference type="EC" id="1.8.4.11" evidence="1"/>
<dbReference type="AlphaFoldDB" id="A0A381WU09"/>
<evidence type="ECO:0000259" key="4">
    <source>
        <dbReference type="Pfam" id="PF01625"/>
    </source>
</evidence>
<gene>
    <name evidence="5" type="ORF">METZ01_LOCUS108863</name>
</gene>
<evidence type="ECO:0000313" key="5">
    <source>
        <dbReference type="EMBL" id="SVA56009.1"/>
    </source>
</evidence>
<keyword evidence="2" id="KW-0560">Oxidoreductase</keyword>
<dbReference type="InterPro" id="IPR002569">
    <property type="entry name" value="Met_Sox_Rdtase_MsrA_dom"/>
</dbReference>
<feature type="transmembrane region" description="Helical" evidence="3">
    <location>
        <begin position="7"/>
        <end position="24"/>
    </location>
</feature>
<dbReference type="PANTHER" id="PTHR43774">
    <property type="entry name" value="PEPTIDE METHIONINE SULFOXIDE REDUCTASE"/>
    <property type="match status" value="1"/>
</dbReference>
<evidence type="ECO:0000256" key="2">
    <source>
        <dbReference type="ARBA" id="ARBA00023002"/>
    </source>
</evidence>
<reference evidence="5" key="1">
    <citation type="submission" date="2018-05" db="EMBL/GenBank/DDBJ databases">
        <authorList>
            <person name="Lanie J.A."/>
            <person name="Ng W.-L."/>
            <person name="Kazmierczak K.M."/>
            <person name="Andrzejewski T.M."/>
            <person name="Davidsen T.M."/>
            <person name="Wayne K.J."/>
            <person name="Tettelin H."/>
            <person name="Glass J.I."/>
            <person name="Rusch D."/>
            <person name="Podicherti R."/>
            <person name="Tsui H.-C.T."/>
            <person name="Winkler M.E."/>
        </authorList>
    </citation>
    <scope>NUCLEOTIDE SEQUENCE</scope>
</reference>
<dbReference type="PANTHER" id="PTHR43774:SF1">
    <property type="entry name" value="PEPTIDE METHIONINE SULFOXIDE REDUCTASE MSRA 2"/>
    <property type="match status" value="1"/>
</dbReference>
<protein>
    <recommendedName>
        <fullName evidence="1">peptide-methionine (S)-S-oxide reductase</fullName>
        <ecNumber evidence="1">1.8.4.11</ecNumber>
    </recommendedName>
</protein>
<accession>A0A381WU09</accession>
<sequence length="203" mass="23012">MNYGCKRRLISVYFIGIIIGFILGETEKNINQNIEQATFGAGCFWCVEAVFQDIEGVLDVKAGYTGGTTDNPTYEEVCGGRTGHAEVIQIDFDSSKVGYEELLDLFWVSHDPTTINRQGTDVGTQYRSAIYYHSDSQKVMAEKSIDNANNIKLYSNPIVTEISVLDTFYIAENYHQDYYRLNKNAPYCQLVIRPKLEKLNISK</sequence>
<dbReference type="NCBIfam" id="TIGR00401">
    <property type="entry name" value="msrA"/>
    <property type="match status" value="1"/>
</dbReference>
<name>A0A381WU09_9ZZZZ</name>